<feature type="domain" description="Methyltransferase type 11" evidence="1">
    <location>
        <begin position="61"/>
        <end position="150"/>
    </location>
</feature>
<sequence>MVVDAEAMKDEFDTVPSWTVRAVETLGREYAIPAACRGSGSPEALRWLAGKLALDTETRLVDVGAGMGGAAEFVAREFGPEVVLVEPMMGACQAAQRLFGRATVAAAGENLPFPAGAFDKAWSLGVLCTSSDQPKMLRELRRVVHADGRVGVLVYIKTVDDLPNQPEGNNFPTRAGLDRLVEDAGMRIVDRADLADFASAPDWWQQRVTECDDLVAERHRHDSRWDSASEQEAIITGLIRDELVIGTILILGPTESGKSAAAV</sequence>
<evidence type="ECO:0000313" key="2">
    <source>
        <dbReference type="EMBL" id="RKR97673.1"/>
    </source>
</evidence>
<dbReference type="Proteomes" id="UP000274762">
    <property type="component" value="Unassembled WGS sequence"/>
</dbReference>
<dbReference type="Pfam" id="PF08241">
    <property type="entry name" value="Methyltransf_11"/>
    <property type="match status" value="1"/>
</dbReference>
<keyword evidence="2" id="KW-0489">Methyltransferase</keyword>
<dbReference type="SUPFAM" id="SSF53335">
    <property type="entry name" value="S-adenosyl-L-methionine-dependent methyltransferases"/>
    <property type="match status" value="1"/>
</dbReference>
<keyword evidence="2" id="KW-0808">Transferase</keyword>
<dbReference type="OrthoDB" id="5177196at2"/>
<dbReference type="Gene3D" id="3.40.50.150">
    <property type="entry name" value="Vaccinia Virus protein VP39"/>
    <property type="match status" value="1"/>
</dbReference>
<dbReference type="InterPro" id="IPR013216">
    <property type="entry name" value="Methyltransf_11"/>
</dbReference>
<gene>
    <name evidence="2" type="ORF">DFJ75_4564</name>
</gene>
<dbReference type="EMBL" id="RBKV01000001">
    <property type="protein sequence ID" value="RKR97673.1"/>
    <property type="molecule type" value="Genomic_DNA"/>
</dbReference>
<dbReference type="GO" id="GO:0008757">
    <property type="term" value="F:S-adenosylmethionine-dependent methyltransferase activity"/>
    <property type="evidence" value="ECO:0007669"/>
    <property type="project" value="InterPro"/>
</dbReference>
<dbReference type="AlphaFoldDB" id="A0A495K8L9"/>
<dbReference type="RefSeq" id="WP_062794762.1">
    <property type="nucleotide sequence ID" value="NZ_CBCRXS010000001.1"/>
</dbReference>
<reference evidence="2 3" key="1">
    <citation type="submission" date="2018-10" db="EMBL/GenBank/DDBJ databases">
        <title>Sequencing the genomes of 1000 actinobacteria strains.</title>
        <authorList>
            <person name="Klenk H.-P."/>
        </authorList>
    </citation>
    <scope>NUCLEOTIDE SEQUENCE [LARGE SCALE GENOMIC DNA]</scope>
    <source>
        <strain evidence="2 3">DSM 44343</strain>
    </source>
</reference>
<protein>
    <submittedName>
        <fullName evidence="2">Methyltransferase family protein</fullName>
    </submittedName>
</protein>
<accession>A0A495K8L9</accession>
<proteinExistence type="predicted"/>
<evidence type="ECO:0000259" key="1">
    <source>
        <dbReference type="Pfam" id="PF08241"/>
    </source>
</evidence>
<comment type="caution">
    <text evidence="2">The sequence shown here is derived from an EMBL/GenBank/DDBJ whole genome shotgun (WGS) entry which is preliminary data.</text>
</comment>
<dbReference type="CDD" id="cd02440">
    <property type="entry name" value="AdoMet_MTases"/>
    <property type="match status" value="1"/>
</dbReference>
<organism evidence="2 3">
    <name type="scientific">Williamsia marianensis</name>
    <dbReference type="NCBI Taxonomy" id="85044"/>
    <lineage>
        <taxon>Bacteria</taxon>
        <taxon>Bacillati</taxon>
        <taxon>Actinomycetota</taxon>
        <taxon>Actinomycetes</taxon>
        <taxon>Mycobacteriales</taxon>
        <taxon>Nocardiaceae</taxon>
        <taxon>Williamsia</taxon>
    </lineage>
</organism>
<evidence type="ECO:0000313" key="3">
    <source>
        <dbReference type="Proteomes" id="UP000274762"/>
    </source>
</evidence>
<dbReference type="InterPro" id="IPR029063">
    <property type="entry name" value="SAM-dependent_MTases_sf"/>
</dbReference>
<name>A0A495K8L9_WILMA</name>
<dbReference type="GO" id="GO:0032259">
    <property type="term" value="P:methylation"/>
    <property type="evidence" value="ECO:0007669"/>
    <property type="project" value="UniProtKB-KW"/>
</dbReference>